<sequence>MNESEIRAVVLATLLSIAPEVETDDLRGDRPLRSQVDLDSMDWLNFLLGLNKRLKVEIPEADYARLVTLDDVVAYLMKKLGIGP</sequence>
<dbReference type="AlphaFoldDB" id="A0A497X898"/>
<dbReference type="OrthoDB" id="9810922at2"/>
<dbReference type="EMBL" id="RCCI01000008">
    <property type="protein sequence ID" value="RLJ62146.1"/>
    <property type="molecule type" value="Genomic_DNA"/>
</dbReference>
<evidence type="ECO:0000313" key="2">
    <source>
        <dbReference type="EMBL" id="RLJ62146.1"/>
    </source>
</evidence>
<name>A0A497X898_9PROT</name>
<dbReference type="SUPFAM" id="SSF47336">
    <property type="entry name" value="ACP-like"/>
    <property type="match status" value="1"/>
</dbReference>
<dbReference type="Proteomes" id="UP000268908">
    <property type="component" value="Unassembled WGS sequence"/>
</dbReference>
<comment type="caution">
    <text evidence="2">The sequence shown here is derived from an EMBL/GenBank/DDBJ whole genome shotgun (WGS) entry which is preliminary data.</text>
</comment>
<gene>
    <name evidence="2" type="ORF">DFR35_2789</name>
</gene>
<dbReference type="InterPro" id="IPR009081">
    <property type="entry name" value="PP-bd_ACP"/>
</dbReference>
<evidence type="ECO:0000259" key="1">
    <source>
        <dbReference type="PROSITE" id="PS50075"/>
    </source>
</evidence>
<keyword evidence="3" id="KW-1185">Reference proteome</keyword>
<dbReference type="InterPro" id="IPR036736">
    <property type="entry name" value="ACP-like_sf"/>
</dbReference>
<dbReference type="RefSeq" id="WP_121243279.1">
    <property type="nucleotide sequence ID" value="NZ_BHVV01000002.1"/>
</dbReference>
<proteinExistence type="predicted"/>
<dbReference type="PROSITE" id="PS50075">
    <property type="entry name" value="CARRIER"/>
    <property type="match status" value="1"/>
</dbReference>
<organism evidence="2 3">
    <name type="scientific">Sulfurisoma sediminicola</name>
    <dbReference type="NCBI Taxonomy" id="1381557"/>
    <lineage>
        <taxon>Bacteria</taxon>
        <taxon>Pseudomonadati</taxon>
        <taxon>Pseudomonadota</taxon>
        <taxon>Betaproteobacteria</taxon>
        <taxon>Nitrosomonadales</taxon>
        <taxon>Sterolibacteriaceae</taxon>
        <taxon>Sulfurisoma</taxon>
    </lineage>
</organism>
<evidence type="ECO:0000313" key="3">
    <source>
        <dbReference type="Proteomes" id="UP000268908"/>
    </source>
</evidence>
<feature type="domain" description="Carrier" evidence="1">
    <location>
        <begin position="1"/>
        <end position="80"/>
    </location>
</feature>
<protein>
    <submittedName>
        <fullName evidence="2">Acyl carrier protein</fullName>
    </submittedName>
</protein>
<accession>A0A497X898</accession>
<reference evidence="2 3" key="1">
    <citation type="submission" date="2018-10" db="EMBL/GenBank/DDBJ databases">
        <title>Genomic Encyclopedia of Type Strains, Phase IV (KMG-IV): sequencing the most valuable type-strain genomes for metagenomic binning, comparative biology and taxonomic classification.</title>
        <authorList>
            <person name="Goeker M."/>
        </authorList>
    </citation>
    <scope>NUCLEOTIDE SEQUENCE [LARGE SCALE GENOMIC DNA]</scope>
    <source>
        <strain evidence="2 3">DSM 26916</strain>
    </source>
</reference>
<dbReference type="Pfam" id="PF00550">
    <property type="entry name" value="PP-binding"/>
    <property type="match status" value="1"/>
</dbReference>
<dbReference type="Gene3D" id="1.10.1200.10">
    <property type="entry name" value="ACP-like"/>
    <property type="match status" value="1"/>
</dbReference>